<dbReference type="GO" id="GO:0046983">
    <property type="term" value="F:protein dimerization activity"/>
    <property type="evidence" value="ECO:0007669"/>
    <property type="project" value="InterPro"/>
</dbReference>
<protein>
    <submittedName>
        <fullName evidence="2">Zinc finger MYM-type protein 1-like</fullName>
    </submittedName>
</protein>
<dbReference type="PANTHER" id="PTHR46289">
    <property type="entry name" value="52 KDA REPRESSOR OF THE INHIBITOR OF THE PROTEIN KINASE-LIKE PROTEIN-RELATED"/>
    <property type="match status" value="1"/>
</dbReference>
<reference evidence="2 3" key="1">
    <citation type="submission" date="2019-08" db="EMBL/GenBank/DDBJ databases">
        <title>Whole genome of Aphis craccivora.</title>
        <authorList>
            <person name="Voronova N.V."/>
            <person name="Shulinski R.S."/>
            <person name="Bandarenka Y.V."/>
            <person name="Zhorov D.G."/>
            <person name="Warner D."/>
        </authorList>
    </citation>
    <scope>NUCLEOTIDE SEQUENCE [LARGE SCALE GENOMIC DNA]</scope>
    <source>
        <strain evidence="2">180601</strain>
        <tissue evidence="2">Whole Body</tissue>
    </source>
</reference>
<feature type="non-terminal residue" evidence="2">
    <location>
        <position position="1"/>
    </location>
</feature>
<dbReference type="OrthoDB" id="6622198at2759"/>
<dbReference type="InterPro" id="IPR052958">
    <property type="entry name" value="IFN-induced_PKR_regulator"/>
</dbReference>
<keyword evidence="3" id="KW-1185">Reference proteome</keyword>
<accession>A0A6G0VI02</accession>
<dbReference type="AlphaFoldDB" id="A0A6G0VI02"/>
<dbReference type="EMBL" id="VUJU01016932">
    <property type="protein sequence ID" value="KAF0686218.1"/>
    <property type="molecule type" value="Genomic_DNA"/>
</dbReference>
<dbReference type="InterPro" id="IPR008906">
    <property type="entry name" value="HATC_C_dom"/>
</dbReference>
<dbReference type="InterPro" id="IPR012337">
    <property type="entry name" value="RNaseH-like_sf"/>
</dbReference>
<dbReference type="SUPFAM" id="SSF53098">
    <property type="entry name" value="Ribonuclease H-like"/>
    <property type="match status" value="1"/>
</dbReference>
<dbReference type="PANTHER" id="PTHR46289:SF19">
    <property type="entry name" value="ZINC FINGER MYM-TYPE CONTAINING 1"/>
    <property type="match status" value="1"/>
</dbReference>
<feature type="domain" description="HAT C-terminal dimerisation" evidence="1">
    <location>
        <begin position="247"/>
        <end position="318"/>
    </location>
</feature>
<evidence type="ECO:0000313" key="2">
    <source>
        <dbReference type="EMBL" id="KAF0686218.1"/>
    </source>
</evidence>
<name>A0A6G0VI02_APHCR</name>
<proteinExistence type="predicted"/>
<evidence type="ECO:0000313" key="3">
    <source>
        <dbReference type="Proteomes" id="UP000478052"/>
    </source>
</evidence>
<feature type="non-terminal residue" evidence="2">
    <location>
        <position position="338"/>
    </location>
</feature>
<comment type="caution">
    <text evidence="2">The sequence shown here is derived from an EMBL/GenBank/DDBJ whole genome shotgun (WGS) entry which is preliminary data.</text>
</comment>
<dbReference type="Proteomes" id="UP000478052">
    <property type="component" value="Unassembled WGS sequence"/>
</dbReference>
<sequence length="338" mass="38833">TKVTLKLHCETRWSSKKRAVSALLYNIEKIYNILLEISTNDNLNKETTTGAKIILKQINFKFFCLLHMWNNILMAIDRVNCSLQDKGISIDIATNMIKGLLSLLQDIRGEYNDIINLSNLLANKLKLPSDFPETRKRKKNRTSSELAEDEGYMLTSKQEFERECNMVFDSIISQIQWRFEKLNNIVSDFSFLIGKNLQSWSTEYLKKCSVDLALKYSKDLDAAELCSEIECFKFQAASLTSDLCEQSPLELLNLIHTYTLNDAYPNIEIALRIFLTLPVTVASCERSFSKLKIIKNYLRSSIGQDRLSNMAIISIESETANHLNYDDIIEEFASIKSR</sequence>
<organism evidence="2 3">
    <name type="scientific">Aphis craccivora</name>
    <name type="common">Cowpea aphid</name>
    <dbReference type="NCBI Taxonomy" id="307492"/>
    <lineage>
        <taxon>Eukaryota</taxon>
        <taxon>Metazoa</taxon>
        <taxon>Ecdysozoa</taxon>
        <taxon>Arthropoda</taxon>
        <taxon>Hexapoda</taxon>
        <taxon>Insecta</taxon>
        <taxon>Pterygota</taxon>
        <taxon>Neoptera</taxon>
        <taxon>Paraneoptera</taxon>
        <taxon>Hemiptera</taxon>
        <taxon>Sternorrhyncha</taxon>
        <taxon>Aphidomorpha</taxon>
        <taxon>Aphidoidea</taxon>
        <taxon>Aphididae</taxon>
        <taxon>Aphidini</taxon>
        <taxon>Aphis</taxon>
        <taxon>Aphis</taxon>
    </lineage>
</organism>
<gene>
    <name evidence="2" type="ORF">FWK35_00038989</name>
</gene>
<evidence type="ECO:0000259" key="1">
    <source>
        <dbReference type="Pfam" id="PF05699"/>
    </source>
</evidence>
<dbReference type="Pfam" id="PF05699">
    <property type="entry name" value="Dimer_Tnp_hAT"/>
    <property type="match status" value="1"/>
</dbReference>